<dbReference type="AlphaFoldDB" id="A0A0L0FFV0"/>
<dbReference type="RefSeq" id="XP_014149253.1">
    <property type="nucleotide sequence ID" value="XM_014293778.1"/>
</dbReference>
<protein>
    <submittedName>
        <fullName evidence="1">Uncharacterized protein</fullName>
    </submittedName>
</protein>
<organism evidence="1 2">
    <name type="scientific">Sphaeroforma arctica JP610</name>
    <dbReference type="NCBI Taxonomy" id="667725"/>
    <lineage>
        <taxon>Eukaryota</taxon>
        <taxon>Ichthyosporea</taxon>
        <taxon>Ichthyophonida</taxon>
        <taxon>Sphaeroforma</taxon>
    </lineage>
</organism>
<sequence>MYKISITWDPNWSVDFGRLEMFSGTIVGFNSDYNLQFPFEIKYVTTLLIKNTPIPANHQRLLNVMDKRTPKWRFLSNCDAILRYKSFVDLRFCSCLSLRMGRQRLVYLEMIKDVGADSIKCACAWTVLLLPEKNFYMHWQMPVIEIRLKSSPVNSCCRCRPPHTPPPYEKGIPAEVAIILNECDLHREQIIFRNIFSYGPI</sequence>
<evidence type="ECO:0000313" key="1">
    <source>
        <dbReference type="EMBL" id="KNC75351.1"/>
    </source>
</evidence>
<name>A0A0L0FFV0_9EUKA</name>
<proteinExistence type="predicted"/>
<dbReference type="EMBL" id="KQ243684">
    <property type="protein sequence ID" value="KNC75351.1"/>
    <property type="molecule type" value="Genomic_DNA"/>
</dbReference>
<reference evidence="1 2" key="1">
    <citation type="submission" date="2011-02" db="EMBL/GenBank/DDBJ databases">
        <title>The Genome Sequence of Sphaeroforma arctica JP610.</title>
        <authorList>
            <consortium name="The Broad Institute Genome Sequencing Platform"/>
            <person name="Russ C."/>
            <person name="Cuomo C."/>
            <person name="Young S.K."/>
            <person name="Zeng Q."/>
            <person name="Gargeya S."/>
            <person name="Alvarado L."/>
            <person name="Berlin A."/>
            <person name="Chapman S.B."/>
            <person name="Chen Z."/>
            <person name="Freedman E."/>
            <person name="Gellesch M."/>
            <person name="Goldberg J."/>
            <person name="Griggs A."/>
            <person name="Gujja S."/>
            <person name="Heilman E."/>
            <person name="Heiman D."/>
            <person name="Howarth C."/>
            <person name="Mehta T."/>
            <person name="Neiman D."/>
            <person name="Pearson M."/>
            <person name="Roberts A."/>
            <person name="Saif S."/>
            <person name="Shea T."/>
            <person name="Shenoy N."/>
            <person name="Sisk P."/>
            <person name="Stolte C."/>
            <person name="Sykes S."/>
            <person name="White J."/>
            <person name="Yandava C."/>
            <person name="Burger G."/>
            <person name="Gray M.W."/>
            <person name="Holland P.W.H."/>
            <person name="King N."/>
            <person name="Lang F.B.F."/>
            <person name="Roger A.J."/>
            <person name="Ruiz-Trillo I."/>
            <person name="Haas B."/>
            <person name="Nusbaum C."/>
            <person name="Birren B."/>
        </authorList>
    </citation>
    <scope>NUCLEOTIDE SEQUENCE [LARGE SCALE GENOMIC DNA]</scope>
    <source>
        <strain evidence="1 2">JP610</strain>
    </source>
</reference>
<gene>
    <name evidence="1" type="ORF">SARC_12121</name>
</gene>
<dbReference type="Proteomes" id="UP000054560">
    <property type="component" value="Unassembled WGS sequence"/>
</dbReference>
<keyword evidence="2" id="KW-1185">Reference proteome</keyword>
<evidence type="ECO:0000313" key="2">
    <source>
        <dbReference type="Proteomes" id="UP000054560"/>
    </source>
</evidence>
<accession>A0A0L0FFV0</accession>
<dbReference type="GeneID" id="25912625"/>